<proteinExistence type="predicted"/>
<evidence type="ECO:0000313" key="1">
    <source>
        <dbReference type="EMBL" id="MFD1218882.1"/>
    </source>
</evidence>
<comment type="caution">
    <text evidence="1">The sequence shown here is derived from an EMBL/GenBank/DDBJ whole genome shotgun (WGS) entry which is preliminary data.</text>
</comment>
<organism evidence="1 2">
    <name type="scientific">Paenibacillus vulneris</name>
    <dbReference type="NCBI Taxonomy" id="1133364"/>
    <lineage>
        <taxon>Bacteria</taxon>
        <taxon>Bacillati</taxon>
        <taxon>Bacillota</taxon>
        <taxon>Bacilli</taxon>
        <taxon>Bacillales</taxon>
        <taxon>Paenibacillaceae</taxon>
        <taxon>Paenibacillus</taxon>
    </lineage>
</organism>
<accession>A0ABW3UF74</accession>
<reference evidence="2" key="1">
    <citation type="journal article" date="2019" name="Int. J. Syst. Evol. Microbiol.">
        <title>The Global Catalogue of Microorganisms (GCM) 10K type strain sequencing project: providing services to taxonomists for standard genome sequencing and annotation.</title>
        <authorList>
            <consortium name="The Broad Institute Genomics Platform"/>
            <consortium name="The Broad Institute Genome Sequencing Center for Infectious Disease"/>
            <person name="Wu L."/>
            <person name="Ma J."/>
        </authorList>
    </citation>
    <scope>NUCLEOTIDE SEQUENCE [LARGE SCALE GENOMIC DNA]</scope>
    <source>
        <strain evidence="2">CCUG 53270</strain>
    </source>
</reference>
<name>A0ABW3UF74_9BACL</name>
<protein>
    <submittedName>
        <fullName evidence="1">Uncharacterized protein</fullName>
    </submittedName>
</protein>
<evidence type="ECO:0000313" key="2">
    <source>
        <dbReference type="Proteomes" id="UP001597180"/>
    </source>
</evidence>
<dbReference type="Proteomes" id="UP001597180">
    <property type="component" value="Unassembled WGS sequence"/>
</dbReference>
<dbReference type="EMBL" id="JBHTLU010000007">
    <property type="protein sequence ID" value="MFD1218882.1"/>
    <property type="molecule type" value="Genomic_DNA"/>
</dbReference>
<keyword evidence="2" id="KW-1185">Reference proteome</keyword>
<gene>
    <name evidence="1" type="ORF">ACFQ4B_02015</name>
</gene>
<sequence>MTMNLRIINENTEEGFQDLEFSIVDYKKDEHSNHIIKALGICNNEVVGFEVLFKPDMLPGVVHGELDRNAFCPGGIQIRSIGMESDVFIEKLSGLYELANDKKQMKDTIILTSFALQGDPRAFANEYLKFKVFYDDQDELGLYSELYININLQTRMLELNEKDTGYRGNLLKAFSK</sequence>